<evidence type="ECO:0000256" key="6">
    <source>
        <dbReference type="ARBA" id="ARBA00012161"/>
    </source>
</evidence>
<dbReference type="Gene3D" id="3.60.10.10">
    <property type="entry name" value="Endonuclease/exonuclease/phosphatase"/>
    <property type="match status" value="1"/>
</dbReference>
<dbReference type="PANTHER" id="PTHR12121:SF100">
    <property type="entry name" value="POLY(A)-SPECIFIC RIBONUCLEASE"/>
    <property type="match status" value="1"/>
</dbReference>
<keyword evidence="13" id="KW-0269">Exonuclease</keyword>
<evidence type="ECO:0000256" key="24">
    <source>
        <dbReference type="SAM" id="MobiDB-lite"/>
    </source>
</evidence>
<keyword evidence="12" id="KW-0378">Hydrolase</keyword>
<evidence type="ECO:0000256" key="14">
    <source>
        <dbReference type="ARBA" id="ARBA00022842"/>
    </source>
</evidence>
<keyword evidence="15" id="KW-0694">RNA-binding</keyword>
<evidence type="ECO:0000256" key="22">
    <source>
        <dbReference type="ARBA" id="ARBA00033317"/>
    </source>
</evidence>
<dbReference type="InterPro" id="IPR003591">
    <property type="entry name" value="Leu-rich_rpt_typical-subtyp"/>
</dbReference>
<dbReference type="GO" id="GO:0005634">
    <property type="term" value="C:nucleus"/>
    <property type="evidence" value="ECO:0007669"/>
    <property type="project" value="UniProtKB-SubCell"/>
</dbReference>
<dbReference type="EMBL" id="LN890998">
    <property type="protein sequence ID" value="CUS12220.1"/>
    <property type="molecule type" value="Genomic_DNA"/>
</dbReference>
<evidence type="ECO:0000256" key="1">
    <source>
        <dbReference type="ARBA" id="ARBA00001663"/>
    </source>
</evidence>
<evidence type="ECO:0000256" key="2">
    <source>
        <dbReference type="ARBA" id="ARBA00001946"/>
    </source>
</evidence>
<comment type="function">
    <text evidence="23">Acts as a catalytic component of the CCR4-NOT core complex, which in the nucleus seems to be a general transcription factor, and in the cytoplasm the major mRNA deadenylase involved in mRNA turnover. Ccr4 has 3'-5' RNase activity with a strong preference for polyadenylated substrates and also low exonuclease activity towards single-stranded DNA.</text>
</comment>
<comment type="catalytic activity">
    <reaction evidence="1">
        <text>Exonucleolytic cleavage of poly(A) to 5'-AMP.</text>
        <dbReference type="EC" id="3.1.13.4"/>
    </reaction>
</comment>
<keyword evidence="10" id="KW-0479">Metal-binding</keyword>
<keyword evidence="16" id="KW-0805">Transcription regulation</keyword>
<evidence type="ECO:0000256" key="10">
    <source>
        <dbReference type="ARBA" id="ARBA00022723"/>
    </source>
</evidence>
<dbReference type="GO" id="GO:0003723">
    <property type="term" value="F:RNA binding"/>
    <property type="evidence" value="ECO:0007669"/>
    <property type="project" value="UniProtKB-KW"/>
</dbReference>
<dbReference type="SUPFAM" id="SSF52058">
    <property type="entry name" value="L domain-like"/>
    <property type="match status" value="1"/>
</dbReference>
<evidence type="ECO:0000256" key="19">
    <source>
        <dbReference type="ARBA" id="ARBA00023475"/>
    </source>
</evidence>
<dbReference type="InterPro" id="IPR001611">
    <property type="entry name" value="Leu-rich_rpt"/>
</dbReference>
<dbReference type="EC" id="3.1.13.4" evidence="6"/>
<evidence type="ECO:0000256" key="3">
    <source>
        <dbReference type="ARBA" id="ARBA00004123"/>
    </source>
</evidence>
<evidence type="ECO:0000256" key="9">
    <source>
        <dbReference type="ARBA" id="ARBA00022722"/>
    </source>
</evidence>
<keyword evidence="14" id="KW-0460">Magnesium</keyword>
<keyword evidence="17" id="KW-0804">Transcription</keyword>
<organism evidence="26 27">
    <name type="scientific">Tuber aestivum</name>
    <name type="common">summer truffle</name>
    <dbReference type="NCBI Taxonomy" id="59557"/>
    <lineage>
        <taxon>Eukaryota</taxon>
        <taxon>Fungi</taxon>
        <taxon>Dikarya</taxon>
        <taxon>Ascomycota</taxon>
        <taxon>Pezizomycotina</taxon>
        <taxon>Pezizomycetes</taxon>
        <taxon>Pezizales</taxon>
        <taxon>Tuberaceae</taxon>
        <taxon>Tuber</taxon>
    </lineage>
</organism>
<evidence type="ECO:0000256" key="7">
    <source>
        <dbReference type="ARBA" id="ARBA00022490"/>
    </source>
</evidence>
<evidence type="ECO:0000256" key="15">
    <source>
        <dbReference type="ARBA" id="ARBA00022884"/>
    </source>
</evidence>
<evidence type="ECO:0000256" key="16">
    <source>
        <dbReference type="ARBA" id="ARBA00023015"/>
    </source>
</evidence>
<evidence type="ECO:0000256" key="5">
    <source>
        <dbReference type="ARBA" id="ARBA00010774"/>
    </source>
</evidence>
<evidence type="ECO:0000256" key="23">
    <source>
        <dbReference type="ARBA" id="ARBA00045495"/>
    </source>
</evidence>
<evidence type="ECO:0000256" key="4">
    <source>
        <dbReference type="ARBA" id="ARBA00004496"/>
    </source>
</evidence>
<feature type="region of interest" description="Disordered" evidence="24">
    <location>
        <begin position="94"/>
        <end position="211"/>
    </location>
</feature>
<keyword evidence="27" id="KW-1185">Reference proteome</keyword>
<dbReference type="GO" id="GO:0046872">
    <property type="term" value="F:metal ion binding"/>
    <property type="evidence" value="ECO:0007669"/>
    <property type="project" value="UniProtKB-KW"/>
</dbReference>
<dbReference type="Proteomes" id="UP001412239">
    <property type="component" value="Unassembled WGS sequence"/>
</dbReference>
<proteinExistence type="inferred from homology"/>
<feature type="compositionally biased region" description="Polar residues" evidence="24">
    <location>
        <begin position="118"/>
        <end position="149"/>
    </location>
</feature>
<feature type="compositionally biased region" description="Polar residues" evidence="24">
    <location>
        <begin position="164"/>
        <end position="177"/>
    </location>
</feature>
<evidence type="ECO:0000256" key="17">
    <source>
        <dbReference type="ARBA" id="ARBA00023163"/>
    </source>
</evidence>
<evidence type="ECO:0000256" key="8">
    <source>
        <dbReference type="ARBA" id="ARBA00022614"/>
    </source>
</evidence>
<keyword evidence="8" id="KW-0433">Leucine-rich repeat</keyword>
<dbReference type="GO" id="GO:0005737">
    <property type="term" value="C:cytoplasm"/>
    <property type="evidence" value="ECO:0007669"/>
    <property type="project" value="UniProtKB-SubCell"/>
</dbReference>
<dbReference type="Gene3D" id="3.80.10.10">
    <property type="entry name" value="Ribonuclease Inhibitor"/>
    <property type="match status" value="1"/>
</dbReference>
<comment type="subcellular location">
    <subcellularLocation>
        <location evidence="4">Cytoplasm</location>
    </subcellularLocation>
    <subcellularLocation>
        <location evidence="3">Nucleus</location>
    </subcellularLocation>
</comment>
<evidence type="ECO:0000256" key="12">
    <source>
        <dbReference type="ARBA" id="ARBA00022801"/>
    </source>
</evidence>
<keyword evidence="18" id="KW-0539">Nucleus</keyword>
<dbReference type="FunFam" id="3.60.10.10:FF:000037">
    <property type="entry name" value="Glucose-repressible alcohol dehydrogenase transcriptional effector"/>
    <property type="match status" value="1"/>
</dbReference>
<dbReference type="CDD" id="cd09097">
    <property type="entry name" value="Deadenylase_CCR4"/>
    <property type="match status" value="1"/>
</dbReference>
<keyword evidence="7" id="KW-0963">Cytoplasm</keyword>
<dbReference type="FunFam" id="3.80.10.10:FF:000447">
    <property type="entry name" value="Glucose-repressible alcohol dehydrogenase transcriptional effector"/>
    <property type="match status" value="1"/>
</dbReference>
<keyword evidence="11" id="KW-0677">Repeat</keyword>
<keyword evidence="9" id="KW-0540">Nuclease</keyword>
<dbReference type="InterPro" id="IPR005135">
    <property type="entry name" value="Endo/exonuclease/phosphatase"/>
</dbReference>
<dbReference type="InterPro" id="IPR032675">
    <property type="entry name" value="LRR_dom_sf"/>
</dbReference>
<evidence type="ECO:0000313" key="26">
    <source>
        <dbReference type="EMBL" id="CUS12220.1"/>
    </source>
</evidence>
<evidence type="ECO:0000256" key="20">
    <source>
        <dbReference type="ARBA" id="ARBA00030493"/>
    </source>
</evidence>
<feature type="region of interest" description="Disordered" evidence="24">
    <location>
        <begin position="712"/>
        <end position="734"/>
    </location>
</feature>
<dbReference type="Pfam" id="PF03372">
    <property type="entry name" value="Exo_endo_phos"/>
    <property type="match status" value="1"/>
</dbReference>
<dbReference type="SMART" id="SM00369">
    <property type="entry name" value="LRR_TYP"/>
    <property type="match status" value="3"/>
</dbReference>
<evidence type="ECO:0000256" key="11">
    <source>
        <dbReference type="ARBA" id="ARBA00022737"/>
    </source>
</evidence>
<dbReference type="PROSITE" id="PS51450">
    <property type="entry name" value="LRR"/>
    <property type="match status" value="1"/>
</dbReference>
<evidence type="ECO:0000256" key="13">
    <source>
        <dbReference type="ARBA" id="ARBA00022839"/>
    </source>
</evidence>
<feature type="domain" description="Endonuclease/exonuclease/phosphatase" evidence="25">
    <location>
        <begin position="384"/>
        <end position="702"/>
    </location>
</feature>
<dbReference type="PANTHER" id="PTHR12121">
    <property type="entry name" value="CARBON CATABOLITE REPRESSOR PROTEIN 4"/>
    <property type="match status" value="1"/>
</dbReference>
<name>A0A292Q0I2_9PEZI</name>
<dbReference type="InterPro" id="IPR050410">
    <property type="entry name" value="CCR4/nocturin_mRNA_transcr"/>
</dbReference>
<comment type="cofactor">
    <cofactor evidence="2">
        <name>Mg(2+)</name>
        <dbReference type="ChEBI" id="CHEBI:18420"/>
    </cofactor>
</comment>
<dbReference type="AlphaFoldDB" id="A0A292Q0I2"/>
<reference evidence="26" key="1">
    <citation type="submission" date="2015-10" db="EMBL/GenBank/DDBJ databases">
        <authorList>
            <person name="Regsiter A."/>
            <person name="william w."/>
        </authorList>
    </citation>
    <scope>NUCLEOTIDE SEQUENCE</scope>
    <source>
        <strain evidence="26">Montdore</strain>
    </source>
</reference>
<evidence type="ECO:0000256" key="18">
    <source>
        <dbReference type="ARBA" id="ARBA00023242"/>
    </source>
</evidence>
<gene>
    <name evidence="26" type="ORF">GSTUAT00003670001</name>
</gene>
<feature type="compositionally biased region" description="Basic and acidic residues" evidence="24">
    <location>
        <begin position="191"/>
        <end position="211"/>
    </location>
</feature>
<feature type="compositionally biased region" description="Pro residues" evidence="24">
    <location>
        <begin position="27"/>
        <end position="39"/>
    </location>
</feature>
<dbReference type="GO" id="GO:0004535">
    <property type="term" value="F:poly(A)-specific ribonuclease activity"/>
    <property type="evidence" value="ECO:0007669"/>
    <property type="project" value="UniProtKB-EC"/>
</dbReference>
<evidence type="ECO:0000256" key="21">
    <source>
        <dbReference type="ARBA" id="ARBA00031469"/>
    </source>
</evidence>
<feature type="region of interest" description="Disordered" evidence="24">
    <location>
        <begin position="1"/>
        <end position="49"/>
    </location>
</feature>
<evidence type="ECO:0000259" key="25">
    <source>
        <dbReference type="Pfam" id="PF03372"/>
    </source>
</evidence>
<comment type="similarity">
    <text evidence="5">Belongs to the CCR4/nocturin family.</text>
</comment>
<evidence type="ECO:0000313" key="27">
    <source>
        <dbReference type="Proteomes" id="UP001412239"/>
    </source>
</evidence>
<protein>
    <recommendedName>
        <fullName evidence="19">CCR4-Not complex 3'-5'-exoribonuclease subunit Ccr4</fullName>
        <ecNumber evidence="6">3.1.13.4</ecNumber>
    </recommendedName>
    <alternativeName>
        <fullName evidence="20">Carbon catabolite repressor protein 4</fullName>
    </alternativeName>
    <alternativeName>
        <fullName evidence="21">Cytoplasmic deadenylase</fullName>
    </alternativeName>
    <alternativeName>
        <fullName evidence="22">Glucose-repressible alcohol dehydrogenase transcriptional effector</fullName>
    </alternativeName>
</protein>
<dbReference type="SUPFAM" id="SSF56219">
    <property type="entry name" value="DNase I-like"/>
    <property type="match status" value="1"/>
</dbReference>
<dbReference type="InterPro" id="IPR036691">
    <property type="entry name" value="Endo/exonu/phosph_ase_sf"/>
</dbReference>
<accession>A0A292Q0I2</accession>
<sequence length="734" mass="81970">MAEGYGQYPAGQHPYNLNSRFRRGSPPQTPSPSRSPAPQSPGGYLYHSGQQHHTMLNSQVHRGYMSQQPQNVKFFQQLGQPQGHQVDQTMNHVQNSAGNNTVGGHSHSYSSGGLGNPSYASPQHTSNGVTATLQNASPHWQEQQTLIATSRSSSSPHHHARQAALSNKNSSQAQVTGGINPGAFQPLGAQHRKDGPPVEEKEVRKNDTGELERQDWKSLDLGGQGLRALSKSLFQYTFLDKLYINHNKLTMLPPAISRLKLLQLLDASGNQLAEVPPELGMLTNLKNLYLFDNQLATLPNELGSLYHLEVLGVEGNPLQSDLKEVMIKDGSRGVILSLRESMQVSLPPAERDWIILDDSSRSGAKSEADKFQVLCYNILCDKYATQNMYGYSPSWALSWDYRKDLIRRQLVESKADIICLQEVDMENFNEYFMPELAREEYKGAFYPKSRAKTMNETEKKSVDGCATFFKSTKFSLLEKQIVDFSSAALNREDMKKTADIYNRVMPKDNIAVITFLENKITGSRLIVANVHIYWDPQYRDVKLVQVGILMEDITKYADQWAKSFPNRARSPGDTGPLQPALNYSSGSQIPLIICGDFNSIADSGVYELLSRGLVANDHDDLVGRTYGNFTRDGMSHPFPLKSGYSNIGELDFTNYTPGFTGVIDYIWYTTSNLNVTGLMGNVDKEYLARVPGFPNMHFPSDHILLQTEFQVKPRKEPIAKPPPPDFGNSLPRKP</sequence>